<keyword evidence="3" id="KW-1185">Reference proteome</keyword>
<proteinExistence type="predicted"/>
<dbReference type="OrthoDB" id="5958466at2759"/>
<accession>A0A8S3Q902</accession>
<dbReference type="EMBL" id="CAJPWZ010000332">
    <property type="protein sequence ID" value="CAG2190494.1"/>
    <property type="molecule type" value="Genomic_DNA"/>
</dbReference>
<feature type="domain" description="DZIP3-like HEPN" evidence="1">
    <location>
        <begin position="113"/>
        <end position="174"/>
    </location>
</feature>
<gene>
    <name evidence="2" type="ORF">MEDL_5802</name>
</gene>
<evidence type="ECO:0000259" key="1">
    <source>
        <dbReference type="Pfam" id="PF18738"/>
    </source>
</evidence>
<sequence>MESLSAEEENYVRMSLLLTGISPCAVRTYFDYEFAPTNLEASLKREYNTLFDLKRQHIINQSQLDLLFPRFPGLTKSFHVGKAVNMVMRITLFKDALKTSGNLVLPLLLSVVISDVPLSKNFDVTLMTTLLRHLTPMNPPTCGFDRLPSAIETTPAADLARIKHYRNNIAHLNDGKLIFLSSTLHGMI</sequence>
<evidence type="ECO:0000313" key="3">
    <source>
        <dbReference type="Proteomes" id="UP000683360"/>
    </source>
</evidence>
<dbReference type="Proteomes" id="UP000683360">
    <property type="component" value="Unassembled WGS sequence"/>
</dbReference>
<evidence type="ECO:0000313" key="2">
    <source>
        <dbReference type="EMBL" id="CAG2190494.1"/>
    </source>
</evidence>
<protein>
    <recommendedName>
        <fullName evidence="1">DZIP3-like HEPN domain-containing protein</fullName>
    </recommendedName>
</protein>
<name>A0A8S3Q902_MYTED</name>
<organism evidence="2 3">
    <name type="scientific">Mytilus edulis</name>
    <name type="common">Blue mussel</name>
    <dbReference type="NCBI Taxonomy" id="6550"/>
    <lineage>
        <taxon>Eukaryota</taxon>
        <taxon>Metazoa</taxon>
        <taxon>Spiralia</taxon>
        <taxon>Lophotrochozoa</taxon>
        <taxon>Mollusca</taxon>
        <taxon>Bivalvia</taxon>
        <taxon>Autobranchia</taxon>
        <taxon>Pteriomorphia</taxon>
        <taxon>Mytilida</taxon>
        <taxon>Mytiloidea</taxon>
        <taxon>Mytilidae</taxon>
        <taxon>Mytilinae</taxon>
        <taxon>Mytilus</taxon>
    </lineage>
</organism>
<comment type="caution">
    <text evidence="2">The sequence shown here is derived from an EMBL/GenBank/DDBJ whole genome shotgun (WGS) entry which is preliminary data.</text>
</comment>
<reference evidence="2" key="1">
    <citation type="submission" date="2021-03" db="EMBL/GenBank/DDBJ databases">
        <authorList>
            <person name="Bekaert M."/>
        </authorList>
    </citation>
    <scope>NUCLEOTIDE SEQUENCE</scope>
</reference>
<dbReference type="InterPro" id="IPR041249">
    <property type="entry name" value="HEPN_DZIP3"/>
</dbReference>
<dbReference type="Pfam" id="PF18738">
    <property type="entry name" value="HEPN_DZIP3"/>
    <property type="match status" value="1"/>
</dbReference>
<dbReference type="AlphaFoldDB" id="A0A8S3Q902"/>